<dbReference type="OrthoDB" id="9801938at2"/>
<dbReference type="Proteomes" id="UP000292781">
    <property type="component" value="Unassembled WGS sequence"/>
</dbReference>
<dbReference type="GO" id="GO:0005524">
    <property type="term" value="F:ATP binding"/>
    <property type="evidence" value="ECO:0007669"/>
    <property type="project" value="UniProtKB-KW"/>
</dbReference>
<dbReference type="EC" id="6.3.3.2" evidence="5"/>
<dbReference type="InterPro" id="IPR037171">
    <property type="entry name" value="NagB/RpiA_transferase-like"/>
</dbReference>
<protein>
    <recommendedName>
        <fullName evidence="5">5-formyltetrahydrofolate cyclo-ligase</fullName>
        <ecNumber evidence="5">6.3.3.2</ecNumber>
    </recommendedName>
</protein>
<evidence type="ECO:0000256" key="4">
    <source>
        <dbReference type="PIRSR" id="PIRSR006806-1"/>
    </source>
</evidence>
<dbReference type="PANTHER" id="PTHR23407:SF1">
    <property type="entry name" value="5-FORMYLTETRAHYDROFOLATE CYCLO-LIGASE"/>
    <property type="match status" value="1"/>
</dbReference>
<evidence type="ECO:0000313" key="7">
    <source>
        <dbReference type="Proteomes" id="UP000292781"/>
    </source>
</evidence>
<dbReference type="PIRSF" id="PIRSF006806">
    <property type="entry name" value="FTHF_cligase"/>
    <property type="match status" value="1"/>
</dbReference>
<keyword evidence="5" id="KW-0479">Metal-binding</keyword>
<dbReference type="SUPFAM" id="SSF100950">
    <property type="entry name" value="NagB/RpiA/CoA transferase-like"/>
    <property type="match status" value="1"/>
</dbReference>
<dbReference type="Gene3D" id="3.40.50.10420">
    <property type="entry name" value="NagB/RpiA/CoA transferase-like"/>
    <property type="match status" value="1"/>
</dbReference>
<keyword evidence="7" id="KW-1185">Reference proteome</keyword>
<comment type="catalytic activity">
    <reaction evidence="5">
        <text>(6S)-5-formyl-5,6,7,8-tetrahydrofolate + ATP = (6R)-5,10-methenyltetrahydrofolate + ADP + phosphate</text>
        <dbReference type="Rhea" id="RHEA:10488"/>
        <dbReference type="ChEBI" id="CHEBI:30616"/>
        <dbReference type="ChEBI" id="CHEBI:43474"/>
        <dbReference type="ChEBI" id="CHEBI:57455"/>
        <dbReference type="ChEBI" id="CHEBI:57457"/>
        <dbReference type="ChEBI" id="CHEBI:456216"/>
        <dbReference type="EC" id="6.3.3.2"/>
    </reaction>
</comment>
<evidence type="ECO:0000313" key="6">
    <source>
        <dbReference type="EMBL" id="TBW35922.1"/>
    </source>
</evidence>
<dbReference type="PANTHER" id="PTHR23407">
    <property type="entry name" value="ATPASE INHIBITOR/5-FORMYLTETRAHYDROFOLATE CYCLO-LIGASE"/>
    <property type="match status" value="1"/>
</dbReference>
<accession>A0A4Q9VL34</accession>
<reference evidence="6 7" key="1">
    <citation type="submission" date="2019-02" db="EMBL/GenBank/DDBJ databases">
        <title>Siculibacillus lacustris gen. nov., sp. nov., a new rosette-forming bacterium isolated from a freshwater crater lake (Lake St. Ana, Romania).</title>
        <authorList>
            <person name="Felfoldi T."/>
            <person name="Marton Z."/>
            <person name="Szabo A."/>
            <person name="Mentes A."/>
            <person name="Boka K."/>
            <person name="Marialigeti K."/>
            <person name="Mathe I."/>
            <person name="Koncz M."/>
            <person name="Schumann P."/>
            <person name="Toth E."/>
        </authorList>
    </citation>
    <scope>NUCLEOTIDE SEQUENCE [LARGE SCALE GENOMIC DNA]</scope>
    <source>
        <strain evidence="6 7">SA-279</strain>
    </source>
</reference>
<feature type="binding site" evidence="4">
    <location>
        <begin position="144"/>
        <end position="152"/>
    </location>
    <ligand>
        <name>ATP</name>
        <dbReference type="ChEBI" id="CHEBI:30616"/>
    </ligand>
</feature>
<dbReference type="InterPro" id="IPR002698">
    <property type="entry name" value="FTHF_cligase"/>
</dbReference>
<keyword evidence="2 4" id="KW-0547">Nucleotide-binding</keyword>
<comment type="cofactor">
    <cofactor evidence="5">
        <name>Mg(2+)</name>
        <dbReference type="ChEBI" id="CHEBI:18420"/>
    </cofactor>
</comment>
<proteinExistence type="inferred from homology"/>
<keyword evidence="3 4" id="KW-0067">ATP-binding</keyword>
<dbReference type="GO" id="GO:0009396">
    <property type="term" value="P:folic acid-containing compound biosynthetic process"/>
    <property type="evidence" value="ECO:0007669"/>
    <property type="project" value="TreeGrafter"/>
</dbReference>
<feature type="binding site" evidence="4">
    <location>
        <position position="64"/>
    </location>
    <ligand>
        <name>substrate</name>
    </ligand>
</feature>
<sequence length="206" mass="21848">MFAVTEPTDHVTADASTIKATLRRDALAARDALSVVERRAGAEALAAFADDLGAAAGTVVAGYLPIRSEIDPRPLMAALSARGAILALPAVRDDGLTLEFRHWRFGGALESAAFGLSVPPPGTDLVDPVLILMPLAAFDAAGRRIGWGKGHYDRALEGLEATGPRRKIGLAFAVQQVDRVPDAAHDRRLDLVLTERGPVRPKDFPS</sequence>
<organism evidence="6 7">
    <name type="scientific">Siculibacillus lacustris</name>
    <dbReference type="NCBI Taxonomy" id="1549641"/>
    <lineage>
        <taxon>Bacteria</taxon>
        <taxon>Pseudomonadati</taxon>
        <taxon>Pseudomonadota</taxon>
        <taxon>Alphaproteobacteria</taxon>
        <taxon>Hyphomicrobiales</taxon>
        <taxon>Ancalomicrobiaceae</taxon>
        <taxon>Siculibacillus</taxon>
    </lineage>
</organism>
<keyword evidence="5" id="KW-0460">Magnesium</keyword>
<gene>
    <name evidence="6" type="ORF">EYW49_15005</name>
</gene>
<comment type="caution">
    <text evidence="6">The sequence shown here is derived from an EMBL/GenBank/DDBJ whole genome shotgun (WGS) entry which is preliminary data.</text>
</comment>
<dbReference type="GO" id="GO:0030272">
    <property type="term" value="F:5-formyltetrahydrofolate cyclo-ligase activity"/>
    <property type="evidence" value="ECO:0007669"/>
    <property type="project" value="UniProtKB-EC"/>
</dbReference>
<dbReference type="Pfam" id="PF01812">
    <property type="entry name" value="5-FTHF_cyc-lig"/>
    <property type="match status" value="1"/>
</dbReference>
<feature type="binding site" evidence="4">
    <location>
        <position position="69"/>
    </location>
    <ligand>
        <name>substrate</name>
    </ligand>
</feature>
<comment type="similarity">
    <text evidence="1 5">Belongs to the 5-formyltetrahydrofolate cyclo-ligase family.</text>
</comment>
<dbReference type="EMBL" id="SJFN01000023">
    <property type="protein sequence ID" value="TBW35922.1"/>
    <property type="molecule type" value="Genomic_DNA"/>
</dbReference>
<name>A0A4Q9VL34_9HYPH</name>
<keyword evidence="6" id="KW-0436">Ligase</keyword>
<dbReference type="InterPro" id="IPR024185">
    <property type="entry name" value="FTHF_cligase-like_sf"/>
</dbReference>
<dbReference type="GO" id="GO:0046872">
    <property type="term" value="F:metal ion binding"/>
    <property type="evidence" value="ECO:0007669"/>
    <property type="project" value="UniProtKB-KW"/>
</dbReference>
<dbReference type="GO" id="GO:0035999">
    <property type="term" value="P:tetrahydrofolate interconversion"/>
    <property type="evidence" value="ECO:0007669"/>
    <property type="project" value="TreeGrafter"/>
</dbReference>
<feature type="binding site" evidence="4">
    <location>
        <begin position="19"/>
        <end position="23"/>
    </location>
    <ligand>
        <name>ATP</name>
        <dbReference type="ChEBI" id="CHEBI:30616"/>
    </ligand>
</feature>
<dbReference type="AlphaFoldDB" id="A0A4Q9VL34"/>
<evidence type="ECO:0000256" key="1">
    <source>
        <dbReference type="ARBA" id="ARBA00010638"/>
    </source>
</evidence>
<evidence type="ECO:0000256" key="3">
    <source>
        <dbReference type="ARBA" id="ARBA00022840"/>
    </source>
</evidence>
<evidence type="ECO:0000256" key="2">
    <source>
        <dbReference type="ARBA" id="ARBA00022741"/>
    </source>
</evidence>
<evidence type="ECO:0000256" key="5">
    <source>
        <dbReference type="RuleBase" id="RU361279"/>
    </source>
</evidence>
<dbReference type="NCBIfam" id="TIGR02727">
    <property type="entry name" value="MTHFS_bact"/>
    <property type="match status" value="1"/>
</dbReference>